<dbReference type="Proteomes" id="UP000612585">
    <property type="component" value="Unassembled WGS sequence"/>
</dbReference>
<comment type="caution">
    <text evidence="2">The sequence shown here is derived from an EMBL/GenBank/DDBJ whole genome shotgun (WGS) entry which is preliminary data.</text>
</comment>
<name>A0A8J3Z141_9ACTN</name>
<evidence type="ECO:0008006" key="4">
    <source>
        <dbReference type="Google" id="ProtNLM"/>
    </source>
</evidence>
<reference evidence="2" key="1">
    <citation type="submission" date="2021-01" db="EMBL/GenBank/DDBJ databases">
        <title>Whole genome shotgun sequence of Virgisporangium aurantiacum NBRC 16421.</title>
        <authorList>
            <person name="Komaki H."/>
            <person name="Tamura T."/>
        </authorList>
    </citation>
    <scope>NUCLEOTIDE SEQUENCE</scope>
    <source>
        <strain evidence="2">NBRC 16421</strain>
    </source>
</reference>
<evidence type="ECO:0000313" key="3">
    <source>
        <dbReference type="Proteomes" id="UP000612585"/>
    </source>
</evidence>
<dbReference type="PROSITE" id="PS51257">
    <property type="entry name" value="PROKAR_LIPOPROTEIN"/>
    <property type="match status" value="1"/>
</dbReference>
<keyword evidence="1" id="KW-0732">Signal</keyword>
<evidence type="ECO:0000313" key="2">
    <source>
        <dbReference type="EMBL" id="GIJ54363.1"/>
    </source>
</evidence>
<proteinExistence type="predicted"/>
<dbReference type="AlphaFoldDB" id="A0A8J3Z141"/>
<gene>
    <name evidence="2" type="ORF">Vau01_018790</name>
</gene>
<feature type="chain" id="PRO_5035307708" description="DUF3558 domain-containing protein" evidence="1">
    <location>
        <begin position="34"/>
        <end position="360"/>
    </location>
</feature>
<dbReference type="EMBL" id="BOPG01000012">
    <property type="protein sequence ID" value="GIJ54363.1"/>
    <property type="molecule type" value="Genomic_DNA"/>
</dbReference>
<sequence length="360" mass="38886">MGASRRTMKPAVVTAIAALALALLVGCSDERDASDPPRSQQVANLNPCEVLDGSIRADLELEPLQPIVESYSRSCQYRSIRDAGDESAHVLGATVVIRHSTAANTIADARRLAEAYERSYHATATERDVGGRKVYELTGARSNRLFLTEITADCVLIYAIDATSSIQVTANVAGPDRGCGFHDLPAQLATRMPPTDDRSVPPRTDRVTDVFTIDLCAVIDSDRRRTLGLDDGSPSESPPVMYRSDSCNFYSQADQPGELTSLFASTIDSDAHGLTENHAPPPVAREIGSRRIFRIATSTTDGRRCSDHYEVDNLASFNVTAMTIGPDPAPACRVLDELAPAIEPKLPLVVLEPSLPLNLR</sequence>
<accession>A0A8J3Z141</accession>
<keyword evidence="3" id="KW-1185">Reference proteome</keyword>
<evidence type="ECO:0000256" key="1">
    <source>
        <dbReference type="SAM" id="SignalP"/>
    </source>
</evidence>
<feature type="signal peptide" evidence="1">
    <location>
        <begin position="1"/>
        <end position="33"/>
    </location>
</feature>
<protein>
    <recommendedName>
        <fullName evidence="4">DUF3558 domain-containing protein</fullName>
    </recommendedName>
</protein>
<organism evidence="2 3">
    <name type="scientific">Virgisporangium aurantiacum</name>
    <dbReference type="NCBI Taxonomy" id="175570"/>
    <lineage>
        <taxon>Bacteria</taxon>
        <taxon>Bacillati</taxon>
        <taxon>Actinomycetota</taxon>
        <taxon>Actinomycetes</taxon>
        <taxon>Micromonosporales</taxon>
        <taxon>Micromonosporaceae</taxon>
        <taxon>Virgisporangium</taxon>
    </lineage>
</organism>